<feature type="signal peptide" evidence="1">
    <location>
        <begin position="1"/>
        <end position="20"/>
    </location>
</feature>
<evidence type="ECO:0000256" key="1">
    <source>
        <dbReference type="SAM" id="SignalP"/>
    </source>
</evidence>
<name>A0A224XTM8_9HEMI</name>
<reference evidence="2" key="1">
    <citation type="journal article" date="2018" name="PLoS Negl. Trop. Dis.">
        <title>An insight into the salivary gland and fat body transcriptome of Panstrongylus lignarius (Hemiptera: Heteroptera), the main vector of Chagas disease in Peru.</title>
        <authorList>
            <person name="Nevoa J.C."/>
            <person name="Mendes M.T."/>
            <person name="da Silva M.V."/>
            <person name="Soares S.C."/>
            <person name="Oliveira C.J.F."/>
            <person name="Ribeiro J.M.C."/>
        </authorList>
    </citation>
    <scope>NUCLEOTIDE SEQUENCE</scope>
</reference>
<keyword evidence="1" id="KW-0732">Signal</keyword>
<dbReference type="EMBL" id="GFTR01000530">
    <property type="protein sequence ID" value="JAW15896.1"/>
    <property type="molecule type" value="Transcribed_RNA"/>
</dbReference>
<feature type="chain" id="PRO_5012081586" evidence="1">
    <location>
        <begin position="21"/>
        <end position="74"/>
    </location>
</feature>
<organism evidence="2">
    <name type="scientific">Panstrongylus lignarius</name>
    <dbReference type="NCBI Taxonomy" id="156445"/>
    <lineage>
        <taxon>Eukaryota</taxon>
        <taxon>Metazoa</taxon>
        <taxon>Ecdysozoa</taxon>
        <taxon>Arthropoda</taxon>
        <taxon>Hexapoda</taxon>
        <taxon>Insecta</taxon>
        <taxon>Pterygota</taxon>
        <taxon>Neoptera</taxon>
        <taxon>Paraneoptera</taxon>
        <taxon>Hemiptera</taxon>
        <taxon>Heteroptera</taxon>
        <taxon>Panheteroptera</taxon>
        <taxon>Cimicomorpha</taxon>
        <taxon>Reduviidae</taxon>
        <taxon>Triatominae</taxon>
        <taxon>Panstrongylus</taxon>
    </lineage>
</organism>
<accession>A0A224XTM8</accession>
<protein>
    <submittedName>
        <fullName evidence="2">Putative secreted protein</fullName>
    </submittedName>
</protein>
<sequence>MIPLVFALFATSSILPSKCGEENLSGKSFNNFSLAISATGPNRTTGLIKPGCLKTTLSYAGNLLTPSPNTTSSQ</sequence>
<proteinExistence type="predicted"/>
<dbReference type="AlphaFoldDB" id="A0A224XTM8"/>
<evidence type="ECO:0000313" key="2">
    <source>
        <dbReference type="EMBL" id="JAW15896.1"/>
    </source>
</evidence>